<dbReference type="OrthoDB" id="10029846at2759"/>
<dbReference type="AlphaFoldDB" id="A0A3M7SY48"/>
<dbReference type="SUPFAM" id="SSF56219">
    <property type="entry name" value="DNase I-like"/>
    <property type="match status" value="1"/>
</dbReference>
<keyword evidence="2" id="KW-1185">Reference proteome</keyword>
<name>A0A3M7SY48_BRAPC</name>
<dbReference type="Proteomes" id="UP000276133">
    <property type="component" value="Unassembled WGS sequence"/>
</dbReference>
<dbReference type="EMBL" id="REGN01000598">
    <property type="protein sequence ID" value="RNA40753.1"/>
    <property type="molecule type" value="Genomic_DNA"/>
</dbReference>
<dbReference type="Gene3D" id="3.60.10.10">
    <property type="entry name" value="Endonuclease/exonuclease/phosphatase"/>
    <property type="match status" value="1"/>
</dbReference>
<accession>A0A3M7SY48</accession>
<comment type="caution">
    <text evidence="1">The sequence shown here is derived from an EMBL/GenBank/DDBJ whole genome shotgun (WGS) entry which is preliminary data.</text>
</comment>
<evidence type="ECO:0008006" key="3">
    <source>
        <dbReference type="Google" id="ProtNLM"/>
    </source>
</evidence>
<gene>
    <name evidence="1" type="ORF">BpHYR1_003377</name>
</gene>
<protein>
    <recommendedName>
        <fullName evidence="3">RNA-directed DNA polymerase from mobile element jockey-like</fullName>
    </recommendedName>
</protein>
<sequence length="355" mass="41204">FVPEAFIYFKKLQPINYKLTQFYEYFETTWIKNKVFTIELWNHWENNGPGTNNHVEGYNRKINSYIDYNHPHIYSAINTLKGLETTTSLNYCQRLIGGLTQFPRRTNAIQRDQIINRLFKYDKKSKSLNSDLPYFQIPNPELPSLSLLKISKQTYSFIKNYVIGNKKYANQKKDHSNVNILQKWNATNMVCVMTTGEGNCLYNAISISLCGNEELSKEIKLAMIFIYFEYEKKDRTKRDEKNNIKKGGGVALGIRTEITSKIINLIELNADKDQDEIIGVEIELDNKDVLAICSVYVNPDSKLNAIFFEKAALKYKNLIIVGDLNCTNINWFCKTISLRISPLSQLRCLTKRHQN</sequence>
<feature type="non-terminal residue" evidence="1">
    <location>
        <position position="1"/>
    </location>
</feature>
<evidence type="ECO:0000313" key="1">
    <source>
        <dbReference type="EMBL" id="RNA40753.1"/>
    </source>
</evidence>
<evidence type="ECO:0000313" key="2">
    <source>
        <dbReference type="Proteomes" id="UP000276133"/>
    </source>
</evidence>
<organism evidence="1 2">
    <name type="scientific">Brachionus plicatilis</name>
    <name type="common">Marine rotifer</name>
    <name type="synonym">Brachionus muelleri</name>
    <dbReference type="NCBI Taxonomy" id="10195"/>
    <lineage>
        <taxon>Eukaryota</taxon>
        <taxon>Metazoa</taxon>
        <taxon>Spiralia</taxon>
        <taxon>Gnathifera</taxon>
        <taxon>Rotifera</taxon>
        <taxon>Eurotatoria</taxon>
        <taxon>Monogononta</taxon>
        <taxon>Pseudotrocha</taxon>
        <taxon>Ploima</taxon>
        <taxon>Brachionidae</taxon>
        <taxon>Brachionus</taxon>
    </lineage>
</organism>
<proteinExistence type="predicted"/>
<dbReference type="InterPro" id="IPR036691">
    <property type="entry name" value="Endo/exonu/phosph_ase_sf"/>
</dbReference>
<reference evidence="1 2" key="1">
    <citation type="journal article" date="2018" name="Sci. Rep.">
        <title>Genomic signatures of local adaptation to the degree of environmental predictability in rotifers.</title>
        <authorList>
            <person name="Franch-Gras L."/>
            <person name="Hahn C."/>
            <person name="Garcia-Roger E.M."/>
            <person name="Carmona M.J."/>
            <person name="Serra M."/>
            <person name="Gomez A."/>
        </authorList>
    </citation>
    <scope>NUCLEOTIDE SEQUENCE [LARGE SCALE GENOMIC DNA]</scope>
    <source>
        <strain evidence="1">HYR1</strain>
    </source>
</reference>